<name>A0A6A4Q413_LUPAL</name>
<keyword evidence="1" id="KW-0732">Signal</keyword>
<protein>
    <recommendedName>
        <fullName evidence="4">Knottin, scorpion toxin</fullName>
    </recommendedName>
</protein>
<sequence>MAENNFKMTLLLLVTVLPFLVLNLQPAECASMFPLNPCTPPACVDICKQNVGKFISAGCRNSTWCLCLG</sequence>
<evidence type="ECO:0000256" key="1">
    <source>
        <dbReference type="SAM" id="SignalP"/>
    </source>
</evidence>
<feature type="signal peptide" evidence="1">
    <location>
        <begin position="1"/>
        <end position="29"/>
    </location>
</feature>
<dbReference type="AlphaFoldDB" id="A0A6A4Q413"/>
<dbReference type="Proteomes" id="UP000447434">
    <property type="component" value="Chromosome 8"/>
</dbReference>
<organism evidence="2 3">
    <name type="scientific">Lupinus albus</name>
    <name type="common">White lupine</name>
    <name type="synonym">Lupinus termis</name>
    <dbReference type="NCBI Taxonomy" id="3870"/>
    <lineage>
        <taxon>Eukaryota</taxon>
        <taxon>Viridiplantae</taxon>
        <taxon>Streptophyta</taxon>
        <taxon>Embryophyta</taxon>
        <taxon>Tracheophyta</taxon>
        <taxon>Spermatophyta</taxon>
        <taxon>Magnoliopsida</taxon>
        <taxon>eudicotyledons</taxon>
        <taxon>Gunneridae</taxon>
        <taxon>Pentapetalae</taxon>
        <taxon>rosids</taxon>
        <taxon>fabids</taxon>
        <taxon>Fabales</taxon>
        <taxon>Fabaceae</taxon>
        <taxon>Papilionoideae</taxon>
        <taxon>50 kb inversion clade</taxon>
        <taxon>genistoids sensu lato</taxon>
        <taxon>core genistoids</taxon>
        <taxon>Genisteae</taxon>
        <taxon>Lupinus</taxon>
    </lineage>
</organism>
<dbReference type="EMBL" id="WOCE01000008">
    <property type="protein sequence ID" value="KAE9608591.1"/>
    <property type="molecule type" value="Genomic_DNA"/>
</dbReference>
<dbReference type="OrthoDB" id="1514813at2759"/>
<evidence type="ECO:0000313" key="3">
    <source>
        <dbReference type="Proteomes" id="UP000447434"/>
    </source>
</evidence>
<reference evidence="3" key="1">
    <citation type="journal article" date="2020" name="Nat. Commun.">
        <title>Genome sequence of the cluster root forming white lupin.</title>
        <authorList>
            <person name="Hufnagel B."/>
            <person name="Marques A."/>
            <person name="Soriano A."/>
            <person name="Marques L."/>
            <person name="Divol F."/>
            <person name="Doumas P."/>
            <person name="Sallet E."/>
            <person name="Mancinotti D."/>
            <person name="Carrere S."/>
            <person name="Marande W."/>
            <person name="Arribat S."/>
            <person name="Keller J."/>
            <person name="Huneau C."/>
            <person name="Blein T."/>
            <person name="Aime D."/>
            <person name="Laguerre M."/>
            <person name="Taylor J."/>
            <person name="Schubert V."/>
            <person name="Nelson M."/>
            <person name="Geu-Flores F."/>
            <person name="Crespi M."/>
            <person name="Gallardo-Guerrero K."/>
            <person name="Delaux P.-M."/>
            <person name="Salse J."/>
            <person name="Berges H."/>
            <person name="Guyot R."/>
            <person name="Gouzy J."/>
            <person name="Peret B."/>
        </authorList>
    </citation>
    <scope>NUCLEOTIDE SEQUENCE [LARGE SCALE GENOMIC DNA]</scope>
    <source>
        <strain evidence="3">cv. Amiga</strain>
    </source>
</reference>
<keyword evidence="3" id="KW-1185">Reference proteome</keyword>
<comment type="caution">
    <text evidence="2">The sequence shown here is derived from an EMBL/GenBank/DDBJ whole genome shotgun (WGS) entry which is preliminary data.</text>
</comment>
<accession>A0A6A4Q413</accession>
<feature type="chain" id="PRO_5025673193" description="Knottin, scorpion toxin" evidence="1">
    <location>
        <begin position="30"/>
        <end position="69"/>
    </location>
</feature>
<evidence type="ECO:0000313" key="2">
    <source>
        <dbReference type="EMBL" id="KAE9608591.1"/>
    </source>
</evidence>
<proteinExistence type="predicted"/>
<gene>
    <name evidence="2" type="ORF">Lalb_Chr08g0237331</name>
</gene>
<evidence type="ECO:0008006" key="4">
    <source>
        <dbReference type="Google" id="ProtNLM"/>
    </source>
</evidence>